<dbReference type="EMBL" id="BARU01029091">
    <property type="protein sequence ID" value="GAH63260.1"/>
    <property type="molecule type" value="Genomic_DNA"/>
</dbReference>
<organism evidence="1">
    <name type="scientific">marine sediment metagenome</name>
    <dbReference type="NCBI Taxonomy" id="412755"/>
    <lineage>
        <taxon>unclassified sequences</taxon>
        <taxon>metagenomes</taxon>
        <taxon>ecological metagenomes</taxon>
    </lineage>
</organism>
<evidence type="ECO:0000313" key="1">
    <source>
        <dbReference type="EMBL" id="GAH63260.1"/>
    </source>
</evidence>
<protein>
    <submittedName>
        <fullName evidence="1">Uncharacterized protein</fullName>
    </submittedName>
</protein>
<comment type="caution">
    <text evidence="1">The sequence shown here is derived from an EMBL/GenBank/DDBJ whole genome shotgun (WGS) entry which is preliminary data.</text>
</comment>
<reference evidence="1" key="1">
    <citation type="journal article" date="2014" name="Front. Microbiol.">
        <title>High frequency of phylogenetically diverse reductive dehalogenase-homologous genes in deep subseafloor sedimentary metagenomes.</title>
        <authorList>
            <person name="Kawai M."/>
            <person name="Futagami T."/>
            <person name="Toyoda A."/>
            <person name="Takaki Y."/>
            <person name="Nishi S."/>
            <person name="Hori S."/>
            <person name="Arai W."/>
            <person name="Tsubouchi T."/>
            <person name="Morono Y."/>
            <person name="Uchiyama I."/>
            <person name="Ito T."/>
            <person name="Fujiyama A."/>
            <person name="Inagaki F."/>
            <person name="Takami H."/>
        </authorList>
    </citation>
    <scope>NUCLEOTIDE SEQUENCE</scope>
    <source>
        <strain evidence="1">Expedition CK06-06</strain>
    </source>
</reference>
<feature type="non-terminal residue" evidence="1">
    <location>
        <position position="59"/>
    </location>
</feature>
<accession>X1I1R0</accession>
<proteinExistence type="predicted"/>
<name>X1I1R0_9ZZZZ</name>
<gene>
    <name evidence="1" type="ORF">S03H2_46346</name>
</gene>
<sequence>MSEKQIYYYTCSYLLGPGSVMEMGNWGRLSQFDSREKRFLEEIFENVRLREFPDRPSRL</sequence>
<dbReference type="AlphaFoldDB" id="X1I1R0"/>
<dbReference type="SUPFAM" id="SSF56399">
    <property type="entry name" value="ADP-ribosylation"/>
    <property type="match status" value="1"/>
</dbReference>